<feature type="region of interest" description="Disordered" evidence="1">
    <location>
        <begin position="1"/>
        <end position="37"/>
    </location>
</feature>
<keyword evidence="3" id="KW-1185">Reference proteome</keyword>
<evidence type="ECO:0000313" key="3">
    <source>
        <dbReference type="Proteomes" id="UP000314294"/>
    </source>
</evidence>
<reference evidence="2 3" key="1">
    <citation type="submission" date="2019-03" db="EMBL/GenBank/DDBJ databases">
        <title>First draft genome of Liparis tanakae, snailfish: a comprehensive survey of snailfish specific genes.</title>
        <authorList>
            <person name="Kim W."/>
            <person name="Song I."/>
            <person name="Jeong J.-H."/>
            <person name="Kim D."/>
            <person name="Kim S."/>
            <person name="Ryu S."/>
            <person name="Song J.Y."/>
            <person name="Lee S.K."/>
        </authorList>
    </citation>
    <scope>NUCLEOTIDE SEQUENCE [LARGE SCALE GENOMIC DNA]</scope>
    <source>
        <tissue evidence="2">Muscle</tissue>
    </source>
</reference>
<comment type="caution">
    <text evidence="2">The sequence shown here is derived from an EMBL/GenBank/DDBJ whole genome shotgun (WGS) entry which is preliminary data.</text>
</comment>
<gene>
    <name evidence="2" type="ORF">EYF80_005691</name>
</gene>
<accession>A0A4Z2J1A5</accession>
<feature type="region of interest" description="Disordered" evidence="1">
    <location>
        <begin position="67"/>
        <end position="94"/>
    </location>
</feature>
<sequence>MDVRLGDLRILSSSLTPREGSGPGSHSRVNNPGPAFAPARCPLTTSLYWPDPAQAWRGPLWAKTKHGAERALSRGGAERGEQLRGRDARRIPNDRRCRGSTLRSRVTGEEVSQGEAHSCGCEVLRPQLALNPLENDPDHFSNLLCLQPQYEGQMWDMSQSAPRGVALEEAKEQSVGKGWLHCICMSGPHPHPHHYQQQKQPYSQFAIASGLLTRDPGQLAGPLPNRFLSTAAGFDSP</sequence>
<evidence type="ECO:0000256" key="1">
    <source>
        <dbReference type="SAM" id="MobiDB-lite"/>
    </source>
</evidence>
<name>A0A4Z2J1A5_9TELE</name>
<dbReference type="AlphaFoldDB" id="A0A4Z2J1A5"/>
<evidence type="ECO:0000313" key="2">
    <source>
        <dbReference type="EMBL" id="TNN84085.1"/>
    </source>
</evidence>
<organism evidence="2 3">
    <name type="scientific">Liparis tanakae</name>
    <name type="common">Tanaka's snailfish</name>
    <dbReference type="NCBI Taxonomy" id="230148"/>
    <lineage>
        <taxon>Eukaryota</taxon>
        <taxon>Metazoa</taxon>
        <taxon>Chordata</taxon>
        <taxon>Craniata</taxon>
        <taxon>Vertebrata</taxon>
        <taxon>Euteleostomi</taxon>
        <taxon>Actinopterygii</taxon>
        <taxon>Neopterygii</taxon>
        <taxon>Teleostei</taxon>
        <taxon>Neoteleostei</taxon>
        <taxon>Acanthomorphata</taxon>
        <taxon>Eupercaria</taxon>
        <taxon>Perciformes</taxon>
        <taxon>Cottioidei</taxon>
        <taxon>Cottales</taxon>
        <taxon>Liparidae</taxon>
        <taxon>Liparis</taxon>
    </lineage>
</organism>
<proteinExistence type="predicted"/>
<protein>
    <submittedName>
        <fullName evidence="2">Uncharacterized protein</fullName>
    </submittedName>
</protein>
<dbReference type="EMBL" id="SRLO01000029">
    <property type="protein sequence ID" value="TNN84085.1"/>
    <property type="molecule type" value="Genomic_DNA"/>
</dbReference>
<dbReference type="OrthoDB" id="10580663at2759"/>
<dbReference type="Proteomes" id="UP000314294">
    <property type="component" value="Unassembled WGS sequence"/>
</dbReference>